<feature type="transmembrane region" description="Helical" evidence="1">
    <location>
        <begin position="76"/>
        <end position="99"/>
    </location>
</feature>
<keyword evidence="3" id="KW-0482">Metalloprotease</keyword>
<reference evidence="3 4" key="1">
    <citation type="submission" date="2018-12" db="EMBL/GenBank/DDBJ databases">
        <title>Hymenobacter gummosus sp. nov., isolated from a spring.</title>
        <authorList>
            <person name="Nie L."/>
        </authorList>
    </citation>
    <scope>NUCLEOTIDE SEQUENCE [LARGE SCALE GENOMIC DNA]</scope>
    <source>
        <strain evidence="3 4">KCTC 52166</strain>
    </source>
</reference>
<dbReference type="OrthoDB" id="1523022at2"/>
<keyword evidence="3" id="KW-0645">Protease</keyword>
<dbReference type="InterPro" id="IPR003675">
    <property type="entry name" value="Rce1/LyrA-like_dom"/>
</dbReference>
<evidence type="ECO:0000259" key="2">
    <source>
        <dbReference type="Pfam" id="PF02517"/>
    </source>
</evidence>
<feature type="transmembrane region" description="Helical" evidence="1">
    <location>
        <begin position="179"/>
        <end position="196"/>
    </location>
</feature>
<dbReference type="PANTHER" id="PTHR43592">
    <property type="entry name" value="CAAX AMINO TERMINAL PROTEASE"/>
    <property type="match status" value="1"/>
</dbReference>
<evidence type="ECO:0000313" key="3">
    <source>
        <dbReference type="EMBL" id="RTQ47553.1"/>
    </source>
</evidence>
<evidence type="ECO:0000313" key="4">
    <source>
        <dbReference type="Proteomes" id="UP000282184"/>
    </source>
</evidence>
<keyword evidence="1" id="KW-1133">Transmembrane helix</keyword>
<dbReference type="AlphaFoldDB" id="A0A3S0JCC2"/>
<dbReference type="PANTHER" id="PTHR43592:SF7">
    <property type="entry name" value="CAAX AMINO TERMINAL PROTEASE FAMILY PROTEIN"/>
    <property type="match status" value="1"/>
</dbReference>
<keyword evidence="1" id="KW-0812">Transmembrane</keyword>
<keyword evidence="3" id="KW-0378">Hydrolase</keyword>
<comment type="caution">
    <text evidence="3">The sequence shown here is derived from an EMBL/GenBank/DDBJ whole genome shotgun (WGS) entry which is preliminary data.</text>
</comment>
<sequence>MPMPPSPAAPKTPRPQAPTPPLHPALALMLLVLLVVGGMCLGLFIAMAGVGVLYGTGVLMQVTDVMARPQNHPEGWGVLMLMQGIPLLLGFGGGAWALLTFTSLRRDAASRLAWRPFSATWLLAAIGLIIISVPAMSILIAWNAGLHLPPFLYSWEKAARLYEDQAQTLTTFLTRFSSFERFLVAVVVVAIIPAIAEELTFRGVVLRQLSRWTNSVHWGVWLSAAVFSAIHVQFFGFFPRMILGVMLGYLFVWSGNIAVSMAAHFAQNFAQLLLLYLQQRGTIQFDADANEALPWPLALVSLLLTAGLLYWLYQRRAELAAPPVAEAHTLTSHGVEVRRPAPPVAGHTLTSHGIDSAEPPRA</sequence>
<dbReference type="GO" id="GO:0006508">
    <property type="term" value="P:proteolysis"/>
    <property type="evidence" value="ECO:0007669"/>
    <property type="project" value="UniProtKB-KW"/>
</dbReference>
<dbReference type="GO" id="GO:0008237">
    <property type="term" value="F:metallopeptidase activity"/>
    <property type="evidence" value="ECO:0007669"/>
    <property type="project" value="UniProtKB-KW"/>
</dbReference>
<dbReference type="Pfam" id="PF02517">
    <property type="entry name" value="Rce1-like"/>
    <property type="match status" value="1"/>
</dbReference>
<feature type="domain" description="CAAX prenyl protease 2/Lysostaphin resistance protein A-like" evidence="2">
    <location>
        <begin position="182"/>
        <end position="269"/>
    </location>
</feature>
<feature type="transmembrane region" description="Helical" evidence="1">
    <location>
        <begin position="216"/>
        <end position="238"/>
    </location>
</feature>
<protein>
    <submittedName>
        <fullName evidence="3">CPBP family intramembrane metalloprotease</fullName>
    </submittedName>
</protein>
<name>A0A3S0JCC2_9BACT</name>
<proteinExistence type="predicted"/>
<feature type="transmembrane region" description="Helical" evidence="1">
    <location>
        <begin position="293"/>
        <end position="313"/>
    </location>
</feature>
<feature type="transmembrane region" description="Helical" evidence="1">
    <location>
        <begin position="25"/>
        <end position="55"/>
    </location>
</feature>
<dbReference type="EMBL" id="RXOF01000012">
    <property type="protein sequence ID" value="RTQ47553.1"/>
    <property type="molecule type" value="Genomic_DNA"/>
</dbReference>
<dbReference type="GO" id="GO:0080120">
    <property type="term" value="P:CAAX-box protein maturation"/>
    <property type="evidence" value="ECO:0007669"/>
    <property type="project" value="UniProtKB-ARBA"/>
</dbReference>
<accession>A0A3S0JCC2</accession>
<dbReference type="GO" id="GO:0004175">
    <property type="term" value="F:endopeptidase activity"/>
    <property type="evidence" value="ECO:0007669"/>
    <property type="project" value="UniProtKB-ARBA"/>
</dbReference>
<feature type="transmembrane region" description="Helical" evidence="1">
    <location>
        <begin position="119"/>
        <end position="142"/>
    </location>
</feature>
<gene>
    <name evidence="3" type="ORF">EJV47_19250</name>
</gene>
<dbReference type="Proteomes" id="UP000282184">
    <property type="component" value="Unassembled WGS sequence"/>
</dbReference>
<evidence type="ECO:0000256" key="1">
    <source>
        <dbReference type="SAM" id="Phobius"/>
    </source>
</evidence>
<keyword evidence="4" id="KW-1185">Reference proteome</keyword>
<keyword evidence="1" id="KW-0472">Membrane</keyword>
<feature type="transmembrane region" description="Helical" evidence="1">
    <location>
        <begin position="250"/>
        <end position="273"/>
    </location>
</feature>
<organism evidence="3 4">
    <name type="scientific">Hymenobacter gummosus</name>
    <dbReference type="NCBI Taxonomy" id="1776032"/>
    <lineage>
        <taxon>Bacteria</taxon>
        <taxon>Pseudomonadati</taxon>
        <taxon>Bacteroidota</taxon>
        <taxon>Cytophagia</taxon>
        <taxon>Cytophagales</taxon>
        <taxon>Hymenobacteraceae</taxon>
        <taxon>Hymenobacter</taxon>
    </lineage>
</organism>